<evidence type="ECO:0000256" key="1">
    <source>
        <dbReference type="SAM" id="MobiDB-lite"/>
    </source>
</evidence>
<sequence>MIDEALTDNRSLAGEHREHVLGDAGLEGKFAKPDGGERRDLCWLHDDGAAGRERRSETPAGDRHREIPGNDDAHDADRLLEGHVDATGDWDLPAEKPFGRPGVVSEHVRDVIRLPARIADRVAGVQDLKLGELFDVVAHDIGEAAQHVRAVAGSDLAPGRECRMRASDGLVNLLEGGRGHGRDDLFIRRVDDREHGAPELEMGERGYCCRLQALEAAEALPVRDGLAVRCEFDPRHVRVVGLNFFAEGLTDPRR</sequence>
<proteinExistence type="predicted"/>
<name>A0A6J7IE22_9ZZZZ</name>
<dbReference type="EMBL" id="CAFBNB010000089">
    <property type="protein sequence ID" value="CAB4928624.1"/>
    <property type="molecule type" value="Genomic_DNA"/>
</dbReference>
<feature type="region of interest" description="Disordered" evidence="1">
    <location>
        <begin position="50"/>
        <end position="75"/>
    </location>
</feature>
<reference evidence="2" key="1">
    <citation type="submission" date="2020-05" db="EMBL/GenBank/DDBJ databases">
        <authorList>
            <person name="Chiriac C."/>
            <person name="Salcher M."/>
            <person name="Ghai R."/>
            <person name="Kavagutti S V."/>
        </authorList>
    </citation>
    <scope>NUCLEOTIDE SEQUENCE</scope>
</reference>
<gene>
    <name evidence="2" type="ORF">UFOPK3720_00601</name>
</gene>
<accession>A0A6J7IE22</accession>
<organism evidence="2">
    <name type="scientific">freshwater metagenome</name>
    <dbReference type="NCBI Taxonomy" id="449393"/>
    <lineage>
        <taxon>unclassified sequences</taxon>
        <taxon>metagenomes</taxon>
        <taxon>ecological metagenomes</taxon>
    </lineage>
</organism>
<protein>
    <submittedName>
        <fullName evidence="2">Unannotated protein</fullName>
    </submittedName>
</protein>
<dbReference type="AlphaFoldDB" id="A0A6J7IE22"/>
<evidence type="ECO:0000313" key="2">
    <source>
        <dbReference type="EMBL" id="CAB4928624.1"/>
    </source>
</evidence>